<organism evidence="1 2">
    <name type="scientific">Nocardioides pocheonensis</name>
    <dbReference type="NCBI Taxonomy" id="661485"/>
    <lineage>
        <taxon>Bacteria</taxon>
        <taxon>Bacillati</taxon>
        <taxon>Actinomycetota</taxon>
        <taxon>Actinomycetes</taxon>
        <taxon>Propionibacteriales</taxon>
        <taxon>Nocardioidaceae</taxon>
        <taxon>Nocardioides</taxon>
    </lineage>
</organism>
<dbReference type="EMBL" id="RJSF01000047">
    <property type="protein sequence ID" value="RNM11675.1"/>
    <property type="molecule type" value="Genomic_DNA"/>
</dbReference>
<protein>
    <submittedName>
        <fullName evidence="1">Uncharacterized protein</fullName>
    </submittedName>
</protein>
<evidence type="ECO:0000313" key="2">
    <source>
        <dbReference type="Proteomes" id="UP000279994"/>
    </source>
</evidence>
<gene>
    <name evidence="1" type="ORF">EFL26_21160</name>
</gene>
<proteinExistence type="predicted"/>
<keyword evidence="2" id="KW-1185">Reference proteome</keyword>
<reference evidence="1 2" key="1">
    <citation type="submission" date="2018-11" db="EMBL/GenBank/DDBJ databases">
        <authorList>
            <person name="Li F."/>
        </authorList>
    </citation>
    <scope>NUCLEOTIDE SEQUENCE [LARGE SCALE GENOMIC DNA]</scope>
    <source>
        <strain evidence="1 2">Gsoil 818</strain>
    </source>
</reference>
<evidence type="ECO:0000313" key="1">
    <source>
        <dbReference type="EMBL" id="RNM11675.1"/>
    </source>
</evidence>
<comment type="caution">
    <text evidence="1">The sequence shown here is derived from an EMBL/GenBank/DDBJ whole genome shotgun (WGS) entry which is preliminary data.</text>
</comment>
<dbReference type="AlphaFoldDB" id="A0A3N0GGT6"/>
<sequence length="64" mass="7290">MQTHGQYVARVDRVPHQRLVDVQWRAYSAARLLGIRVDVDTSTRGDDPFVTVTVSPRRQDRIGA</sequence>
<dbReference type="Proteomes" id="UP000279994">
    <property type="component" value="Unassembled WGS sequence"/>
</dbReference>
<name>A0A3N0GGT6_9ACTN</name>
<dbReference type="RefSeq" id="WP_123224905.1">
    <property type="nucleotide sequence ID" value="NZ_RJSF01000047.1"/>
</dbReference>
<accession>A0A3N0GGT6</accession>